<dbReference type="SUPFAM" id="SSF81415">
    <property type="entry name" value="Mitochondrial cytochrome c oxidase subunit VIc"/>
    <property type="match status" value="1"/>
</dbReference>
<comment type="pathway">
    <text evidence="2">Energy metabolism; oxidative phosphorylation.</text>
</comment>
<keyword evidence="6 9" id="KW-1133">Transmembrane helix</keyword>
<keyword evidence="5" id="KW-0999">Mitochondrion inner membrane</keyword>
<reference evidence="10" key="2">
    <citation type="submission" date="2023-05" db="EMBL/GenBank/DDBJ databases">
        <authorList>
            <person name="Fouks B."/>
        </authorList>
    </citation>
    <scope>NUCLEOTIDE SEQUENCE</scope>
    <source>
        <strain evidence="10">Stay&amp;Tobe</strain>
        <tissue evidence="10">Testes</tissue>
    </source>
</reference>
<keyword evidence="8 9" id="KW-0472">Membrane</keyword>
<accession>A0AAD8AM41</accession>
<name>A0AAD8AM41_DIPPU</name>
<dbReference type="InterPro" id="IPR037169">
    <property type="entry name" value="Cytochrome_c_oxidase_VIc_sf"/>
</dbReference>
<feature type="transmembrane region" description="Helical" evidence="9">
    <location>
        <begin position="29"/>
        <end position="47"/>
    </location>
</feature>
<evidence type="ECO:0000313" key="10">
    <source>
        <dbReference type="EMBL" id="KAJ9601627.1"/>
    </source>
</evidence>
<evidence type="ECO:0000256" key="9">
    <source>
        <dbReference type="SAM" id="Phobius"/>
    </source>
</evidence>
<reference evidence="10" key="1">
    <citation type="journal article" date="2023" name="IScience">
        <title>Live-bearing cockroach genome reveals convergent evolutionary mechanisms linked to viviparity in insects and beyond.</title>
        <authorList>
            <person name="Fouks B."/>
            <person name="Harrison M.C."/>
            <person name="Mikhailova A.A."/>
            <person name="Marchal E."/>
            <person name="English S."/>
            <person name="Carruthers M."/>
            <person name="Jennings E.C."/>
            <person name="Chiamaka E.L."/>
            <person name="Frigard R.A."/>
            <person name="Pippel M."/>
            <person name="Attardo G.M."/>
            <person name="Benoit J.B."/>
            <person name="Bornberg-Bauer E."/>
            <person name="Tobe S.S."/>
        </authorList>
    </citation>
    <scope>NUCLEOTIDE SEQUENCE</scope>
    <source>
        <strain evidence="10">Stay&amp;Tobe</strain>
    </source>
</reference>
<sequence>MSCEHRAGLHKLPKPKLRGHCMAAFHRQILIAVGLGGAAALIFNMLYCRPRQQRYVDFHKTYDPIKDEERMTALGLFQSACEVSNGSESAASSAGEPVAEEES</sequence>
<dbReference type="AlphaFoldDB" id="A0AAD8AM41"/>
<keyword evidence="11" id="KW-1185">Reference proteome</keyword>
<evidence type="ECO:0000256" key="7">
    <source>
        <dbReference type="ARBA" id="ARBA00023128"/>
    </source>
</evidence>
<comment type="similarity">
    <text evidence="3">Belongs to the cytochrome c oxidase subunit 6c family.</text>
</comment>
<dbReference type="GO" id="GO:0005743">
    <property type="term" value="C:mitochondrial inner membrane"/>
    <property type="evidence" value="ECO:0007669"/>
    <property type="project" value="UniProtKB-SubCell"/>
</dbReference>
<comment type="subcellular location">
    <subcellularLocation>
        <location evidence="1">Mitochondrion inner membrane</location>
        <topology evidence="1">Single-pass membrane protein</topology>
    </subcellularLocation>
</comment>
<dbReference type="InterPro" id="IPR034884">
    <property type="entry name" value="Cytochrome_c_oxidase_VIc/VIIs"/>
</dbReference>
<evidence type="ECO:0000256" key="4">
    <source>
        <dbReference type="ARBA" id="ARBA00022692"/>
    </source>
</evidence>
<dbReference type="PANTHER" id="PTHR48416:SF1">
    <property type="entry name" value="CYTOCHROME C OXIDASE SUBUNIT 6C"/>
    <property type="match status" value="1"/>
</dbReference>
<gene>
    <name evidence="10" type="ORF">L9F63_000235</name>
</gene>
<evidence type="ECO:0000313" key="11">
    <source>
        <dbReference type="Proteomes" id="UP001233999"/>
    </source>
</evidence>
<organism evidence="10 11">
    <name type="scientific">Diploptera punctata</name>
    <name type="common">Pacific beetle cockroach</name>
    <dbReference type="NCBI Taxonomy" id="6984"/>
    <lineage>
        <taxon>Eukaryota</taxon>
        <taxon>Metazoa</taxon>
        <taxon>Ecdysozoa</taxon>
        <taxon>Arthropoda</taxon>
        <taxon>Hexapoda</taxon>
        <taxon>Insecta</taxon>
        <taxon>Pterygota</taxon>
        <taxon>Neoptera</taxon>
        <taxon>Polyneoptera</taxon>
        <taxon>Dictyoptera</taxon>
        <taxon>Blattodea</taxon>
        <taxon>Blaberoidea</taxon>
        <taxon>Blaberidae</taxon>
        <taxon>Diplopterinae</taxon>
        <taxon>Diploptera</taxon>
    </lineage>
</organism>
<comment type="caution">
    <text evidence="10">The sequence shown here is derived from an EMBL/GenBank/DDBJ whole genome shotgun (WGS) entry which is preliminary data.</text>
</comment>
<dbReference type="PANTHER" id="PTHR48416">
    <property type="entry name" value="CYTOCHROME C OXIDASE SUBUNIT 6C"/>
    <property type="match status" value="1"/>
</dbReference>
<protein>
    <recommendedName>
        <fullName evidence="12">Mitochondrial cytochrome c oxidase subunit VIc/VIIs domain-containing protein</fullName>
    </recommendedName>
</protein>
<keyword evidence="4 9" id="KW-0812">Transmembrane</keyword>
<evidence type="ECO:0000256" key="3">
    <source>
        <dbReference type="ARBA" id="ARBA00007204"/>
    </source>
</evidence>
<dbReference type="Gene3D" id="4.10.93.10">
    <property type="entry name" value="Mitochondrial cytochrome c oxidase subunit VIc/VIIs"/>
    <property type="match status" value="1"/>
</dbReference>
<evidence type="ECO:0000256" key="2">
    <source>
        <dbReference type="ARBA" id="ARBA00004673"/>
    </source>
</evidence>
<evidence type="ECO:0008006" key="12">
    <source>
        <dbReference type="Google" id="ProtNLM"/>
    </source>
</evidence>
<dbReference type="EMBL" id="JASPKZ010000007">
    <property type="protein sequence ID" value="KAJ9601627.1"/>
    <property type="molecule type" value="Genomic_DNA"/>
</dbReference>
<evidence type="ECO:0000256" key="8">
    <source>
        <dbReference type="ARBA" id="ARBA00023136"/>
    </source>
</evidence>
<evidence type="ECO:0000256" key="6">
    <source>
        <dbReference type="ARBA" id="ARBA00022989"/>
    </source>
</evidence>
<keyword evidence="7" id="KW-0496">Mitochondrion</keyword>
<dbReference type="Pfam" id="PF02937">
    <property type="entry name" value="COX6C"/>
    <property type="match status" value="1"/>
</dbReference>
<dbReference type="Proteomes" id="UP001233999">
    <property type="component" value="Unassembled WGS sequence"/>
</dbReference>
<dbReference type="InterPro" id="IPR051389">
    <property type="entry name" value="Cytochrome_c_oxidase_VIc"/>
</dbReference>
<evidence type="ECO:0000256" key="5">
    <source>
        <dbReference type="ARBA" id="ARBA00022792"/>
    </source>
</evidence>
<evidence type="ECO:0000256" key="1">
    <source>
        <dbReference type="ARBA" id="ARBA00004434"/>
    </source>
</evidence>
<proteinExistence type="inferred from homology"/>